<dbReference type="FunFam" id="2.40.110.10:FF:000002">
    <property type="entry name" value="Acyl-CoA dehydrogenase fadE12"/>
    <property type="match status" value="1"/>
</dbReference>
<dbReference type="InterPro" id="IPR009075">
    <property type="entry name" value="AcylCo_DH/oxidase_C"/>
</dbReference>
<evidence type="ECO:0000259" key="9">
    <source>
        <dbReference type="Pfam" id="PF02770"/>
    </source>
</evidence>
<dbReference type="InterPro" id="IPR009100">
    <property type="entry name" value="AcylCoA_DH/oxidase_NM_dom_sf"/>
</dbReference>
<evidence type="ECO:0000256" key="6">
    <source>
        <dbReference type="RuleBase" id="RU362125"/>
    </source>
</evidence>
<evidence type="ECO:0000256" key="2">
    <source>
        <dbReference type="ARBA" id="ARBA00009347"/>
    </source>
</evidence>
<dbReference type="EMBL" id="CP024915">
    <property type="protein sequence ID" value="AUZ87326.1"/>
    <property type="molecule type" value="Genomic_DNA"/>
</dbReference>
<dbReference type="Gene3D" id="1.20.140.10">
    <property type="entry name" value="Butyryl-CoA Dehydrogenase, subunit A, domain 3"/>
    <property type="match status" value="1"/>
</dbReference>
<reference evidence="11 12" key="1">
    <citation type="submission" date="2017-11" db="EMBL/GenBank/DDBJ databases">
        <title>Draft genome of Arthrobacter agilis strain UMCV2, a plant growth-promoting rhizobacterium and biocontrol capacity of phytopathogenic fungi.</title>
        <authorList>
            <person name="Martinez-Camara R."/>
            <person name="Santoyo G."/>
            <person name="Moreno-Hagelsieb G."/>
            <person name="Valencia-Cantero E."/>
        </authorList>
    </citation>
    <scope>NUCLEOTIDE SEQUENCE [LARGE SCALE GENOMIC DNA]</scope>
    <source>
        <strain evidence="11 12">UMCV2</strain>
    </source>
</reference>
<dbReference type="PANTHER" id="PTHR43884">
    <property type="entry name" value="ACYL-COA DEHYDROGENASE"/>
    <property type="match status" value="1"/>
</dbReference>
<comment type="similarity">
    <text evidence="2 6">Belongs to the acyl-CoA dehydrogenase family.</text>
</comment>
<dbReference type="InterPro" id="IPR013786">
    <property type="entry name" value="AcylCoA_DH/ox_N"/>
</dbReference>
<evidence type="ECO:0000256" key="3">
    <source>
        <dbReference type="ARBA" id="ARBA00022630"/>
    </source>
</evidence>
<dbReference type="SUPFAM" id="SSF56645">
    <property type="entry name" value="Acyl-CoA dehydrogenase NM domain-like"/>
    <property type="match status" value="1"/>
</dbReference>
<dbReference type="SUPFAM" id="SSF47203">
    <property type="entry name" value="Acyl-CoA dehydrogenase C-terminal domain-like"/>
    <property type="match status" value="1"/>
</dbReference>
<evidence type="ECO:0000256" key="4">
    <source>
        <dbReference type="ARBA" id="ARBA00022827"/>
    </source>
</evidence>
<dbReference type="GO" id="GO:0003995">
    <property type="term" value="F:acyl-CoA dehydrogenase activity"/>
    <property type="evidence" value="ECO:0007669"/>
    <property type="project" value="TreeGrafter"/>
</dbReference>
<dbReference type="AlphaFoldDB" id="A0A2L0UDN1"/>
<evidence type="ECO:0000256" key="7">
    <source>
        <dbReference type="SAM" id="MobiDB-lite"/>
    </source>
</evidence>
<dbReference type="GO" id="GO:0050660">
    <property type="term" value="F:flavin adenine dinucleotide binding"/>
    <property type="evidence" value="ECO:0007669"/>
    <property type="project" value="InterPro"/>
</dbReference>
<dbReference type="Pfam" id="PF02771">
    <property type="entry name" value="Acyl-CoA_dh_N"/>
    <property type="match status" value="1"/>
</dbReference>
<keyword evidence="5 6" id="KW-0560">Oxidoreductase</keyword>
<gene>
    <name evidence="11" type="ORF">CVO76_06530</name>
</gene>
<feature type="domain" description="Acyl-CoA dehydrogenase/oxidase C-terminal" evidence="8">
    <location>
        <begin position="264"/>
        <end position="412"/>
    </location>
</feature>
<feature type="compositionally biased region" description="Basic and acidic residues" evidence="7">
    <location>
        <begin position="12"/>
        <end position="21"/>
    </location>
</feature>
<dbReference type="Proteomes" id="UP000239187">
    <property type="component" value="Chromosome"/>
</dbReference>
<dbReference type="InterPro" id="IPR006091">
    <property type="entry name" value="Acyl-CoA_Oxase/DH_mid-dom"/>
</dbReference>
<dbReference type="Pfam" id="PF02770">
    <property type="entry name" value="Acyl-CoA_dh_M"/>
    <property type="match status" value="1"/>
</dbReference>
<organism evidence="11 12">
    <name type="scientific">Arthrobacter agilis</name>
    <dbReference type="NCBI Taxonomy" id="37921"/>
    <lineage>
        <taxon>Bacteria</taxon>
        <taxon>Bacillati</taxon>
        <taxon>Actinomycetota</taxon>
        <taxon>Actinomycetes</taxon>
        <taxon>Micrococcales</taxon>
        <taxon>Micrococcaceae</taxon>
        <taxon>Arthrobacter</taxon>
    </lineage>
</organism>
<evidence type="ECO:0000313" key="12">
    <source>
        <dbReference type="Proteomes" id="UP000239187"/>
    </source>
</evidence>
<accession>A0A2L0UDN1</accession>
<protein>
    <submittedName>
        <fullName evidence="11">Acyl-CoA dehydrogenase</fullName>
    </submittedName>
</protein>
<dbReference type="InterPro" id="IPR036250">
    <property type="entry name" value="AcylCo_DH-like_C"/>
</dbReference>
<dbReference type="InterPro" id="IPR037069">
    <property type="entry name" value="AcylCoA_DH/ox_N_sf"/>
</dbReference>
<comment type="cofactor">
    <cofactor evidence="1 6">
        <name>FAD</name>
        <dbReference type="ChEBI" id="CHEBI:57692"/>
    </cofactor>
</comment>
<keyword evidence="4 6" id="KW-0274">FAD</keyword>
<feature type="domain" description="Acyl-CoA oxidase/dehydrogenase middle" evidence="9">
    <location>
        <begin position="156"/>
        <end position="252"/>
    </location>
</feature>
<proteinExistence type="inferred from homology"/>
<feature type="region of interest" description="Disordered" evidence="7">
    <location>
        <begin position="1"/>
        <end position="29"/>
    </location>
</feature>
<sequence length="420" mass="45873">MYFRPSTPAPEGSHDGLRDPPVDSNEGPRTMERTVFEEDHELFRDVAREFNERAVAPHYAGWDQQHMMDRSVWTAAGEQGLLGLAVPEEFGGAGMPDYRFRAVLDEEFARSNHLAVGLAFHLHDDLVLPHLLAHGSDDLKERWLPGMVSGEIVTSCAWTEPGAGSDLRGIRTKAVRDGDDWLITGQKVFIGNGISGDASLVLARTDGSSGRGSSDSFSLFMVRRGEGYTPGRQLDKMGLRASDTAELFFDNVRVPGADLVGEVGQGLRYSLEQIPQGRLGIAVAAAALARASYEQTVRYVTDRSAFGERVLDFQATRHVLADVLTEVEVTETFVDRAVLAFNAGSLTPTAAAQAKLWASERAKSITDRCLQLHGGYGYILEYPVSQAFLAARLLTIFGGTSEIMRESIGRSIAGRPTQNR</sequence>
<dbReference type="Gene3D" id="1.10.540.10">
    <property type="entry name" value="Acyl-CoA dehydrogenase/oxidase, N-terminal domain"/>
    <property type="match status" value="1"/>
</dbReference>
<evidence type="ECO:0000259" key="10">
    <source>
        <dbReference type="Pfam" id="PF02771"/>
    </source>
</evidence>
<evidence type="ECO:0000256" key="5">
    <source>
        <dbReference type="ARBA" id="ARBA00023002"/>
    </source>
</evidence>
<name>A0A2L0UDN1_9MICC</name>
<keyword evidence="3 6" id="KW-0285">Flavoprotein</keyword>
<dbReference type="PANTHER" id="PTHR43884:SF12">
    <property type="entry name" value="ISOVALERYL-COA DEHYDROGENASE, MITOCHONDRIAL-RELATED"/>
    <property type="match status" value="1"/>
</dbReference>
<evidence type="ECO:0000256" key="1">
    <source>
        <dbReference type="ARBA" id="ARBA00001974"/>
    </source>
</evidence>
<dbReference type="FunFam" id="1.20.140.10:FF:000001">
    <property type="entry name" value="Acyl-CoA dehydrogenase"/>
    <property type="match status" value="1"/>
</dbReference>
<evidence type="ECO:0000259" key="8">
    <source>
        <dbReference type="Pfam" id="PF00441"/>
    </source>
</evidence>
<dbReference type="Pfam" id="PF00441">
    <property type="entry name" value="Acyl-CoA_dh_1"/>
    <property type="match status" value="1"/>
</dbReference>
<dbReference type="Gene3D" id="2.40.110.10">
    <property type="entry name" value="Butyryl-CoA Dehydrogenase, subunit A, domain 2"/>
    <property type="match status" value="1"/>
</dbReference>
<feature type="domain" description="Acyl-CoA dehydrogenase/oxidase N-terminal" evidence="10">
    <location>
        <begin position="38"/>
        <end position="151"/>
    </location>
</feature>
<dbReference type="InterPro" id="IPR046373">
    <property type="entry name" value="Acyl-CoA_Oxase/DH_mid-dom_sf"/>
</dbReference>
<evidence type="ECO:0000313" key="11">
    <source>
        <dbReference type="EMBL" id="AUZ87326.1"/>
    </source>
</evidence>